<sequence length="190" mass="20784">MSSATRFIKQIARLSSQYPASNTSHLRHHGLSPNSGYRCLSNHTRMQIYNTQKRKFSVDSGSVQPQPSAPLPPSSPLKWILGLVASIVVPSTSGTWGPFLEFKNDVDAVVETIEEIVEVVEKVAEIVDKVAEEISEAMPEGQKLKKVVDHLEDVAEATAQDARTVGDAIDKFQEVEGKIEGIMGINDEAN</sequence>
<name>A0A8X9A8T3_SALSN</name>
<reference evidence="1" key="1">
    <citation type="submission" date="2018-01" db="EMBL/GenBank/DDBJ databases">
        <authorList>
            <person name="Mao J.F."/>
        </authorList>
    </citation>
    <scope>NUCLEOTIDE SEQUENCE</scope>
    <source>
        <strain evidence="1">Huo1</strain>
        <tissue evidence="1">Leaf</tissue>
    </source>
</reference>
<proteinExistence type="predicted"/>
<protein>
    <submittedName>
        <fullName evidence="1">Uncharacterized protein</fullName>
    </submittedName>
</protein>
<comment type="caution">
    <text evidence="1">The sequence shown here is derived from an EMBL/GenBank/DDBJ whole genome shotgun (WGS) entry which is preliminary data.</text>
</comment>
<accession>A0A8X9A8T3</accession>
<evidence type="ECO:0000313" key="1">
    <source>
        <dbReference type="EMBL" id="KAG6432568.1"/>
    </source>
</evidence>
<reference evidence="1" key="2">
    <citation type="submission" date="2020-08" db="EMBL/GenBank/DDBJ databases">
        <title>Plant Genome Project.</title>
        <authorList>
            <person name="Zhang R.-G."/>
        </authorList>
    </citation>
    <scope>NUCLEOTIDE SEQUENCE</scope>
    <source>
        <strain evidence="1">Huo1</strain>
        <tissue evidence="1">Leaf</tissue>
    </source>
</reference>
<dbReference type="PANTHER" id="PTHR33735">
    <property type="entry name" value="EXPRESSED PROTEIN"/>
    <property type="match status" value="1"/>
</dbReference>
<dbReference type="AlphaFoldDB" id="A0A8X9A8T3"/>
<evidence type="ECO:0000313" key="2">
    <source>
        <dbReference type="Proteomes" id="UP000298416"/>
    </source>
</evidence>
<dbReference type="OrthoDB" id="1927611at2759"/>
<dbReference type="EMBL" id="PNBA02000002">
    <property type="protein sequence ID" value="KAG6432568.1"/>
    <property type="molecule type" value="Genomic_DNA"/>
</dbReference>
<keyword evidence="2" id="KW-1185">Reference proteome</keyword>
<dbReference type="Proteomes" id="UP000298416">
    <property type="component" value="Unassembled WGS sequence"/>
</dbReference>
<organism evidence="1">
    <name type="scientific">Salvia splendens</name>
    <name type="common">Scarlet sage</name>
    <dbReference type="NCBI Taxonomy" id="180675"/>
    <lineage>
        <taxon>Eukaryota</taxon>
        <taxon>Viridiplantae</taxon>
        <taxon>Streptophyta</taxon>
        <taxon>Embryophyta</taxon>
        <taxon>Tracheophyta</taxon>
        <taxon>Spermatophyta</taxon>
        <taxon>Magnoliopsida</taxon>
        <taxon>eudicotyledons</taxon>
        <taxon>Gunneridae</taxon>
        <taxon>Pentapetalae</taxon>
        <taxon>asterids</taxon>
        <taxon>lamiids</taxon>
        <taxon>Lamiales</taxon>
        <taxon>Lamiaceae</taxon>
        <taxon>Nepetoideae</taxon>
        <taxon>Mentheae</taxon>
        <taxon>Salviinae</taxon>
        <taxon>Salvia</taxon>
        <taxon>Salvia subgen. Calosphace</taxon>
        <taxon>core Calosphace</taxon>
    </lineage>
</organism>
<gene>
    <name evidence="1" type="ORF">SASPL_104148</name>
</gene>
<dbReference type="PANTHER" id="PTHR33735:SF26">
    <property type="entry name" value="PTERIN-BINDING DOMAIN-CONTAINING PROTEIN"/>
    <property type="match status" value="1"/>
</dbReference>